<evidence type="ECO:0000256" key="1">
    <source>
        <dbReference type="ARBA" id="ARBA00007689"/>
    </source>
</evidence>
<dbReference type="AlphaFoldDB" id="A0A2M8W3D1"/>
<dbReference type="Proteomes" id="UP000231586">
    <property type="component" value="Unassembled WGS sequence"/>
</dbReference>
<reference evidence="3 4" key="1">
    <citation type="submission" date="2017-11" db="EMBL/GenBank/DDBJ databases">
        <title>Genomic Encyclopedia of Archaeal and Bacterial Type Strains, Phase II (KMG-II): From Individual Species to Whole Genera.</title>
        <authorList>
            <person name="Goeker M."/>
        </authorList>
    </citation>
    <scope>NUCLEOTIDE SEQUENCE [LARGE SCALE GENOMIC DNA]</scope>
    <source>
        <strain evidence="3 4">DSM 22413</strain>
    </source>
</reference>
<comment type="caution">
    <text evidence="3">The sequence shown here is derived from an EMBL/GenBank/DDBJ whole genome shotgun (WGS) entry which is preliminary data.</text>
</comment>
<comment type="similarity">
    <text evidence="1">Belongs to the YciI family.</text>
</comment>
<dbReference type="PANTHER" id="PTHR33606:SF3">
    <property type="entry name" value="PROTEIN YCII"/>
    <property type="match status" value="1"/>
</dbReference>
<dbReference type="InterPro" id="IPR005545">
    <property type="entry name" value="YCII"/>
</dbReference>
<accession>A0A2M8W3D1</accession>
<dbReference type="Gene3D" id="3.30.70.1060">
    <property type="entry name" value="Dimeric alpha+beta barrel"/>
    <property type="match status" value="1"/>
</dbReference>
<dbReference type="RefSeq" id="WP_342747240.1">
    <property type="nucleotide sequence ID" value="NZ_PGTZ01000012.1"/>
</dbReference>
<evidence type="ECO:0000313" key="3">
    <source>
        <dbReference type="EMBL" id="PJI85442.1"/>
    </source>
</evidence>
<feature type="domain" description="YCII-related" evidence="2">
    <location>
        <begin position="4"/>
        <end position="91"/>
    </location>
</feature>
<sequence length="102" mass="10808">MTPMPFFAVSYAYSDDVALRDEHRPAHRAHLRELLDAGVLAASGPLGAAEGEPDGALLVVRAPDADGALAVLDDDPFLATGVVAARSARRWDPVMGPWSDEL</sequence>
<keyword evidence="4" id="KW-1185">Reference proteome</keyword>
<protein>
    <recommendedName>
        <fullName evidence="2">YCII-related domain-containing protein</fullName>
    </recommendedName>
</protein>
<dbReference type="PANTHER" id="PTHR33606">
    <property type="entry name" value="PROTEIN YCII"/>
    <property type="match status" value="1"/>
</dbReference>
<evidence type="ECO:0000313" key="4">
    <source>
        <dbReference type="Proteomes" id="UP000231586"/>
    </source>
</evidence>
<organism evidence="3 4">
    <name type="scientific">Luteimicrobium subarcticum</name>
    <dbReference type="NCBI Taxonomy" id="620910"/>
    <lineage>
        <taxon>Bacteria</taxon>
        <taxon>Bacillati</taxon>
        <taxon>Actinomycetota</taxon>
        <taxon>Actinomycetes</taxon>
        <taxon>Micrococcales</taxon>
        <taxon>Luteimicrobium</taxon>
    </lineage>
</organism>
<dbReference type="InterPro" id="IPR051807">
    <property type="entry name" value="Sec-metab_biosynth-assoc"/>
</dbReference>
<name>A0A2M8W3D1_9MICO</name>
<dbReference type="Pfam" id="PF03795">
    <property type="entry name" value="YCII"/>
    <property type="match status" value="1"/>
</dbReference>
<dbReference type="SUPFAM" id="SSF54909">
    <property type="entry name" value="Dimeric alpha+beta barrel"/>
    <property type="match status" value="1"/>
</dbReference>
<gene>
    <name evidence="3" type="ORF">CLV34_2954</name>
</gene>
<dbReference type="EMBL" id="PGTZ01000012">
    <property type="protein sequence ID" value="PJI85442.1"/>
    <property type="molecule type" value="Genomic_DNA"/>
</dbReference>
<proteinExistence type="inferred from homology"/>
<dbReference type="InterPro" id="IPR011008">
    <property type="entry name" value="Dimeric_a/b-barrel"/>
</dbReference>
<evidence type="ECO:0000259" key="2">
    <source>
        <dbReference type="Pfam" id="PF03795"/>
    </source>
</evidence>